<feature type="domain" description="Pyruvate phosphate dikinase AMP/ATP-binding" evidence="13">
    <location>
        <begin position="56"/>
        <end position="298"/>
    </location>
</feature>
<dbReference type="PANTHER" id="PTHR22931">
    <property type="entry name" value="PHOSPHOENOLPYRUVATE DIKINASE-RELATED"/>
    <property type="match status" value="1"/>
</dbReference>
<protein>
    <recommendedName>
        <fullName evidence="4 11">Pyruvate, phosphate dikinase</fullName>
        <ecNumber evidence="3 11">2.7.9.1</ecNumber>
    </recommendedName>
</protein>
<dbReference type="Gene3D" id="1.10.189.10">
    <property type="entry name" value="Pyruvate Phosphate Dikinase, domain 2"/>
    <property type="match status" value="1"/>
</dbReference>
<dbReference type="Pfam" id="PF01326">
    <property type="entry name" value="PPDK_N"/>
    <property type="match status" value="3"/>
</dbReference>
<dbReference type="NCBIfam" id="NF004531">
    <property type="entry name" value="PRK05878.1"/>
    <property type="match status" value="1"/>
</dbReference>
<dbReference type="InterPro" id="IPR023151">
    <property type="entry name" value="PEP_util_CS"/>
</dbReference>
<dbReference type="EMBL" id="CP095075">
    <property type="protein sequence ID" value="UOR11403.1"/>
    <property type="molecule type" value="Genomic_DNA"/>
</dbReference>
<dbReference type="InterPro" id="IPR002192">
    <property type="entry name" value="PPDK_AMP/ATP-bd"/>
</dbReference>
<dbReference type="InterPro" id="IPR018274">
    <property type="entry name" value="PEP_util_AS"/>
</dbReference>
<dbReference type="Gene3D" id="3.50.30.10">
    <property type="entry name" value="Phosphohistidine domain"/>
    <property type="match status" value="1"/>
</dbReference>
<dbReference type="GO" id="GO:0050242">
    <property type="term" value="F:pyruvate, phosphate dikinase activity"/>
    <property type="evidence" value="ECO:0007669"/>
    <property type="project" value="UniProtKB-EC"/>
</dbReference>
<dbReference type="PROSITE" id="PS00370">
    <property type="entry name" value="PEP_ENZYMES_PHOS_SITE"/>
    <property type="match status" value="1"/>
</dbReference>
<dbReference type="SUPFAM" id="SSF56059">
    <property type="entry name" value="Glutathione synthetase ATP-binding domain-like"/>
    <property type="match status" value="1"/>
</dbReference>
<keyword evidence="10" id="KW-0460">Magnesium</keyword>
<evidence type="ECO:0000259" key="13">
    <source>
        <dbReference type="Pfam" id="PF01326"/>
    </source>
</evidence>
<evidence type="ECO:0000313" key="15">
    <source>
        <dbReference type="EMBL" id="UOR11403.1"/>
    </source>
</evidence>
<dbReference type="InterPro" id="IPR010121">
    <property type="entry name" value="Pyruvate_phosphate_dikinase"/>
</dbReference>
<dbReference type="Pfam" id="PF00391">
    <property type="entry name" value="PEP-utilizers"/>
    <property type="match status" value="1"/>
</dbReference>
<reference evidence="15" key="1">
    <citation type="submission" date="2022-04" db="EMBL/GenBank/DDBJ databases">
        <title>Halobacillus sp. isolated from saltern.</title>
        <authorList>
            <person name="Won M."/>
            <person name="Lee C.-M."/>
            <person name="Woen H.-Y."/>
            <person name="Kwon S.-W."/>
        </authorList>
    </citation>
    <scope>NUCLEOTIDE SEQUENCE</scope>
    <source>
        <strain evidence="15">SSHM10-5</strain>
    </source>
</reference>
<keyword evidence="5 15" id="KW-0808">Transferase</keyword>
<feature type="domain" description="Pyruvate phosphate dikinase AMP/ATP-binding" evidence="13">
    <location>
        <begin position="17"/>
        <end position="53"/>
    </location>
</feature>
<dbReference type="PANTHER" id="PTHR22931:SF9">
    <property type="entry name" value="PYRUVATE, PHOSPHATE DIKINASE 1, CHLOROPLASTIC"/>
    <property type="match status" value="1"/>
</dbReference>
<comment type="cofactor">
    <cofactor evidence="1 11">
        <name>Mg(2+)</name>
        <dbReference type="ChEBI" id="CHEBI:18420"/>
    </cofactor>
</comment>
<evidence type="ECO:0000256" key="10">
    <source>
        <dbReference type="ARBA" id="ARBA00022842"/>
    </source>
</evidence>
<sequence length="888" mass="98722">MNKFVYTFDQGSSEKKELLGGKGANLAEMTRIGLPVPYGFTISTEACNSYYDAGESIPAEIELQVVEALQILEEKTGKKLGDPADPLLVSVRSGAVHSMPGMMDTVLNLGMNDKTVEGLANLTGNPRFAYDSYRRFIQMFSDVVLDVDNFYFEQFLEEVREEKGYDSDPEMSAADWQQVIKGYKDIVKRHAKRNFPEDPKEQLFLSIRAVFDSWNNQRAIVYRRLQKIPGHLGTAVNIQSMVFGNMGNDSGTGVAFTRNPSTGESKLYGEYLINAQGEDVVAGIRTPQPIATLQHEMPEVYQQFVETSNLLEEHYQDMQDIEFTVERGELFILQTRTGKRTAQAAITIAVDLAEENIISKKEALLRVDPDQLNQLLHHRIDDSYQRKQLAKGLPASPGAATGQVVFYADDAERLANDGKKVILVRPETTPDDIHGIVASQATITSRGGMTSHAAVVARGMGKACICGCEALSIDIKGKQFTVGDVIVNQGDRITIDGSTGDIMLGEVPMIEPQLSEEFQLLLTWADEERKLGVRANADNSKDAAKAIEFGAGGIGLCRTEHMFMDADRIPLVQEMILAETYEEREHALMKLLPMQQEDFEGIFETMQGYPITIRLLDPPLHEFLPDKEELIVEVTKLQILDPKSKELKVKEDLLRKVRLLDESNPMLGHRGCRLGMIYPEIYLMQAKAIFYAISKVMEKGIDVKPEIMIPLVGHVNELKEMRQLVVNVGEQIMEETGQESDYLVGTMVEVPRAALTADQIAQEADFFSFGTNDLTQTTFGYSRDDAEGKFLQTYIDKKVLPDNPFASLDKEGVGKLVETGVKLGRATKPGLKTGICGEHGGEKHSIQFCHDVGLDYVSCSPYRVPLARLAAAQATIKHEQKQGVKELI</sequence>
<dbReference type="RefSeq" id="WP_245031354.1">
    <property type="nucleotide sequence ID" value="NZ_CP095075.1"/>
</dbReference>
<accession>A0ABY4HAT2</accession>
<evidence type="ECO:0000256" key="7">
    <source>
        <dbReference type="ARBA" id="ARBA00022741"/>
    </source>
</evidence>
<dbReference type="Gene3D" id="3.20.20.60">
    <property type="entry name" value="Phosphoenolpyruvate-binding domains"/>
    <property type="match status" value="1"/>
</dbReference>
<dbReference type="InterPro" id="IPR040442">
    <property type="entry name" value="Pyrv_kinase-like_dom_sf"/>
</dbReference>
<dbReference type="EC" id="2.7.9.1" evidence="3 11"/>
<evidence type="ECO:0000256" key="4">
    <source>
        <dbReference type="ARBA" id="ARBA00020138"/>
    </source>
</evidence>
<dbReference type="InterPro" id="IPR013815">
    <property type="entry name" value="ATP_grasp_subdomain_1"/>
</dbReference>
<dbReference type="SUPFAM" id="SSF52009">
    <property type="entry name" value="Phosphohistidine domain"/>
    <property type="match status" value="1"/>
</dbReference>
<gene>
    <name evidence="15" type="primary">ppdK</name>
    <name evidence="15" type="ORF">MUO15_17680</name>
</gene>
<feature type="domain" description="PEP-utilising enzyme mobile" evidence="12">
    <location>
        <begin position="419"/>
        <end position="500"/>
    </location>
</feature>
<feature type="domain" description="Pyruvate phosphate dikinase AMP/ATP-binding" evidence="13">
    <location>
        <begin position="303"/>
        <end position="348"/>
    </location>
</feature>
<dbReference type="Pfam" id="PF02896">
    <property type="entry name" value="PEP-utilizers_C"/>
    <property type="match status" value="1"/>
</dbReference>
<dbReference type="PIRSF" id="PIRSF000853">
    <property type="entry name" value="PPDK"/>
    <property type="match status" value="1"/>
</dbReference>
<dbReference type="InterPro" id="IPR008279">
    <property type="entry name" value="PEP-util_enz_mobile_dom"/>
</dbReference>
<keyword evidence="15" id="KW-0670">Pyruvate</keyword>
<keyword evidence="6" id="KW-0479">Metal-binding</keyword>
<evidence type="ECO:0000256" key="3">
    <source>
        <dbReference type="ARBA" id="ARBA00011994"/>
    </source>
</evidence>
<evidence type="ECO:0000256" key="9">
    <source>
        <dbReference type="ARBA" id="ARBA00022840"/>
    </source>
</evidence>
<proteinExistence type="inferred from homology"/>
<evidence type="ECO:0000259" key="12">
    <source>
        <dbReference type="Pfam" id="PF00391"/>
    </source>
</evidence>
<evidence type="ECO:0000259" key="14">
    <source>
        <dbReference type="Pfam" id="PF02896"/>
    </source>
</evidence>
<dbReference type="Proteomes" id="UP000830326">
    <property type="component" value="Chromosome"/>
</dbReference>
<dbReference type="Gene3D" id="1.20.80.30">
    <property type="match status" value="1"/>
</dbReference>
<dbReference type="Gene3D" id="3.30.1490.20">
    <property type="entry name" value="ATP-grasp fold, A domain"/>
    <property type="match status" value="1"/>
</dbReference>
<dbReference type="NCBIfam" id="TIGR01828">
    <property type="entry name" value="pyru_phos_dikin"/>
    <property type="match status" value="1"/>
</dbReference>
<comment type="catalytic activity">
    <reaction evidence="11">
        <text>pyruvate + phosphate + ATP = phosphoenolpyruvate + AMP + diphosphate + H(+)</text>
        <dbReference type="Rhea" id="RHEA:10756"/>
        <dbReference type="ChEBI" id="CHEBI:15361"/>
        <dbReference type="ChEBI" id="CHEBI:15378"/>
        <dbReference type="ChEBI" id="CHEBI:30616"/>
        <dbReference type="ChEBI" id="CHEBI:33019"/>
        <dbReference type="ChEBI" id="CHEBI:43474"/>
        <dbReference type="ChEBI" id="CHEBI:58702"/>
        <dbReference type="ChEBI" id="CHEBI:456215"/>
        <dbReference type="EC" id="2.7.9.1"/>
    </reaction>
</comment>
<feature type="domain" description="PEP-utilising enzyme C-terminal" evidence="14">
    <location>
        <begin position="516"/>
        <end position="874"/>
    </location>
</feature>
<dbReference type="InterPro" id="IPR036637">
    <property type="entry name" value="Phosphohistidine_dom_sf"/>
</dbReference>
<comment type="similarity">
    <text evidence="2 11">Belongs to the PEP-utilizing enzyme family.</text>
</comment>
<evidence type="ECO:0000313" key="16">
    <source>
        <dbReference type="Proteomes" id="UP000830326"/>
    </source>
</evidence>
<dbReference type="SUPFAM" id="SSF51621">
    <property type="entry name" value="Phosphoenolpyruvate/pyruvate domain"/>
    <property type="match status" value="1"/>
</dbReference>
<dbReference type="InterPro" id="IPR015813">
    <property type="entry name" value="Pyrv/PenolPyrv_kinase-like_dom"/>
</dbReference>
<evidence type="ECO:0000256" key="1">
    <source>
        <dbReference type="ARBA" id="ARBA00001946"/>
    </source>
</evidence>
<dbReference type="InterPro" id="IPR000121">
    <property type="entry name" value="PEP_util_C"/>
</dbReference>
<keyword evidence="16" id="KW-1185">Reference proteome</keyword>
<organism evidence="15 16">
    <name type="scientific">Halobacillus amylolyticus</name>
    <dbReference type="NCBI Taxonomy" id="2932259"/>
    <lineage>
        <taxon>Bacteria</taxon>
        <taxon>Bacillati</taxon>
        <taxon>Bacillota</taxon>
        <taxon>Bacilli</taxon>
        <taxon>Bacillales</taxon>
        <taxon>Bacillaceae</taxon>
        <taxon>Halobacillus</taxon>
    </lineage>
</organism>
<keyword evidence="8" id="KW-0418">Kinase</keyword>
<evidence type="ECO:0000256" key="8">
    <source>
        <dbReference type="ARBA" id="ARBA00022777"/>
    </source>
</evidence>
<keyword evidence="9" id="KW-0067">ATP-binding</keyword>
<dbReference type="PROSITE" id="PS00742">
    <property type="entry name" value="PEP_ENZYMES_2"/>
    <property type="match status" value="1"/>
</dbReference>
<dbReference type="Gene3D" id="3.30.470.20">
    <property type="entry name" value="ATP-grasp fold, B domain"/>
    <property type="match status" value="1"/>
</dbReference>
<evidence type="ECO:0000256" key="6">
    <source>
        <dbReference type="ARBA" id="ARBA00022723"/>
    </source>
</evidence>
<keyword evidence="7" id="KW-0547">Nucleotide-binding</keyword>
<evidence type="ECO:0000256" key="5">
    <source>
        <dbReference type="ARBA" id="ARBA00022679"/>
    </source>
</evidence>
<evidence type="ECO:0000256" key="11">
    <source>
        <dbReference type="PIRNR" id="PIRNR000853"/>
    </source>
</evidence>
<evidence type="ECO:0000256" key="2">
    <source>
        <dbReference type="ARBA" id="ARBA00007837"/>
    </source>
</evidence>
<name>A0ABY4HAT2_9BACI</name>